<protein>
    <submittedName>
        <fullName evidence="2">Uncharacterized protein</fullName>
    </submittedName>
</protein>
<proteinExistence type="predicted"/>
<dbReference type="Proteomes" id="UP000034196">
    <property type="component" value="Unassembled WGS sequence"/>
</dbReference>
<gene>
    <name evidence="2" type="ORF">WN71_009390</name>
</gene>
<name>A0A1J4NZU4_9ACTN</name>
<dbReference type="RefSeq" id="WP_052743166.1">
    <property type="nucleotide sequence ID" value="NZ_LAVA02000019.1"/>
</dbReference>
<feature type="compositionally biased region" description="Basic and acidic residues" evidence="1">
    <location>
        <begin position="269"/>
        <end position="299"/>
    </location>
</feature>
<keyword evidence="3" id="KW-1185">Reference proteome</keyword>
<organism evidence="2 3">
    <name type="scientific">Streptomyces mangrovisoli</name>
    <dbReference type="NCBI Taxonomy" id="1428628"/>
    <lineage>
        <taxon>Bacteria</taxon>
        <taxon>Bacillati</taxon>
        <taxon>Actinomycetota</taxon>
        <taxon>Actinomycetes</taxon>
        <taxon>Kitasatosporales</taxon>
        <taxon>Streptomycetaceae</taxon>
        <taxon>Streptomyces</taxon>
    </lineage>
</organism>
<evidence type="ECO:0000256" key="1">
    <source>
        <dbReference type="SAM" id="MobiDB-lite"/>
    </source>
</evidence>
<sequence>MLGRAARLEALLGEPYDPGNPYGLDALTAGRTPGRSPRGAAAILSGLVEAEAVPVARGGRFAGGADLVRAVDPLFGRDAAWGHGWVAGGVRAAEAGGAVLPRAAELARLLVPAALVAAVRAVLEDVVAAVAGVAPEAAGRWLGALTGVWADVWACEGLVTAALRSLELPADTGAAVRAAASYAVPLVLSEVLAEADLALAECAPDGAERVARRCAKAAADVVRLSGRTQATAGREGLVRALPWLAGLRAERDPDTADLLFGPRPASAGRRADPAGRSADSARCHADPAGRRADPARGRADAGAGTPDRPRRPGPVPVTLDGSRGLYVGGFVGEVGGPGDCEAAVFGALVSAAGARDGRAGADGTGVRDARSRADGTGNAGGDGCACGVGVPALVRRLVSEWRLLERDRCAAGGVADAGARALADRYAQLLLAGVVVGLREAAADSGAGLAAGWGWVWLALARVAQRLGVAEDGVPPEVRAAMAGHMRERVARGTGLGLCPSGGAR</sequence>
<dbReference type="AlphaFoldDB" id="A0A1J4NZU4"/>
<accession>A0A1J4NZU4</accession>
<feature type="region of interest" description="Disordered" evidence="1">
    <location>
        <begin position="255"/>
        <end position="319"/>
    </location>
</feature>
<evidence type="ECO:0000313" key="2">
    <source>
        <dbReference type="EMBL" id="OIJ68015.1"/>
    </source>
</evidence>
<dbReference type="EMBL" id="LAVA02000019">
    <property type="protein sequence ID" value="OIJ68015.1"/>
    <property type="molecule type" value="Genomic_DNA"/>
</dbReference>
<comment type="caution">
    <text evidence="2">The sequence shown here is derived from an EMBL/GenBank/DDBJ whole genome shotgun (WGS) entry which is preliminary data.</text>
</comment>
<dbReference type="OrthoDB" id="3860847at2"/>
<reference evidence="2" key="1">
    <citation type="submission" date="2016-10" db="EMBL/GenBank/DDBJ databases">
        <title>Genome sequence of Streptomyces mangrovisoli MUSC 149.</title>
        <authorList>
            <person name="Lee L.-H."/>
            <person name="Ser H.-L."/>
        </authorList>
    </citation>
    <scope>NUCLEOTIDE SEQUENCE [LARGE SCALE GENOMIC DNA]</scope>
    <source>
        <strain evidence="2">MUSC 149</strain>
    </source>
</reference>
<dbReference type="STRING" id="1428628.WN71_009390"/>
<evidence type="ECO:0000313" key="3">
    <source>
        <dbReference type="Proteomes" id="UP000034196"/>
    </source>
</evidence>